<evidence type="ECO:0000313" key="6">
    <source>
        <dbReference type="Proteomes" id="UP000694399"/>
    </source>
</evidence>
<evidence type="ECO:0000256" key="3">
    <source>
        <dbReference type="SAM" id="MobiDB-lite"/>
    </source>
</evidence>
<dbReference type="Ensembl" id="ENSPLOT00000031915.1">
    <property type="protein sequence ID" value="ENSPLOP00000028890.1"/>
    <property type="gene ID" value="ENSPLOG00000021161.1"/>
</dbReference>
<dbReference type="GeneTree" id="ENSGT00990000210150"/>
<evidence type="ECO:0000256" key="2">
    <source>
        <dbReference type="PROSITE-ProRule" id="PRU00192"/>
    </source>
</evidence>
<feature type="region of interest" description="Disordered" evidence="3">
    <location>
        <begin position="89"/>
        <end position="141"/>
    </location>
</feature>
<proteinExistence type="predicted"/>
<dbReference type="OMA" id="ETKKMMP"/>
<evidence type="ECO:0000256" key="1">
    <source>
        <dbReference type="ARBA" id="ARBA00022443"/>
    </source>
</evidence>
<feature type="compositionally biased region" description="Basic and acidic residues" evidence="3">
    <location>
        <begin position="54"/>
        <end position="68"/>
    </location>
</feature>
<feature type="region of interest" description="Disordered" evidence="3">
    <location>
        <begin position="32"/>
        <end position="76"/>
    </location>
</feature>
<keyword evidence="1 2" id="KW-0728">SH3 domain</keyword>
<sequence length="141" mass="15528">MVRGIEDGWWLGKKNGQLGAFPSNFVELLDNSGISSLGNPDMPSVSPSPQRPPKTTEDKGWWEGESQGRRGVFPDNFVLPPPPIKKLIPRKVASRESAPLKEPKKMMPKAALPTVKKLVTAPTGPSKPKRKSRAAWQRPLL</sequence>
<evidence type="ECO:0000313" key="5">
    <source>
        <dbReference type="Ensembl" id="ENSPLOP00000028890.1"/>
    </source>
</evidence>
<dbReference type="SUPFAM" id="SSF50044">
    <property type="entry name" value="SH3-domain"/>
    <property type="match status" value="2"/>
</dbReference>
<protein>
    <recommendedName>
        <fullName evidence="4">SH3 domain-containing protein</fullName>
    </recommendedName>
</protein>
<evidence type="ECO:0000259" key="4">
    <source>
        <dbReference type="PROSITE" id="PS50002"/>
    </source>
</evidence>
<accession>A0A8C9DBT1</accession>
<name>A0A8C9DBT1_PANLE</name>
<reference evidence="5" key="1">
    <citation type="journal article" date="2019" name="bioRxiv">
        <title>Long live the king: chromosome-level assembly of the lion (Panthera leo) using linked-read, Hi-C, and long read data.</title>
        <authorList>
            <person name="Armstrong E.E."/>
            <person name="Taylor R.W."/>
            <person name="Miller D.E."/>
            <person name="Kaelin C."/>
            <person name="Barsh G."/>
            <person name="Hadly E.A."/>
            <person name="Petrov D."/>
        </authorList>
    </citation>
    <scope>NUCLEOTIDE SEQUENCE [LARGE SCALE GENOMIC DNA]</scope>
</reference>
<dbReference type="Gene3D" id="2.30.30.40">
    <property type="entry name" value="SH3 Domains"/>
    <property type="match status" value="2"/>
</dbReference>
<reference evidence="5" key="3">
    <citation type="submission" date="2025-09" db="UniProtKB">
        <authorList>
            <consortium name="Ensembl"/>
        </authorList>
    </citation>
    <scope>IDENTIFICATION</scope>
</reference>
<dbReference type="PANTHER" id="PTHR14167">
    <property type="entry name" value="SH3 DOMAIN-CONTAINING"/>
    <property type="match status" value="1"/>
</dbReference>
<organism evidence="5 6">
    <name type="scientific">Panthera leo</name>
    <name type="common">Lion</name>
    <dbReference type="NCBI Taxonomy" id="9689"/>
    <lineage>
        <taxon>Eukaryota</taxon>
        <taxon>Metazoa</taxon>
        <taxon>Chordata</taxon>
        <taxon>Craniata</taxon>
        <taxon>Vertebrata</taxon>
        <taxon>Euteleostomi</taxon>
        <taxon>Mammalia</taxon>
        <taxon>Eutheria</taxon>
        <taxon>Laurasiatheria</taxon>
        <taxon>Carnivora</taxon>
        <taxon>Feliformia</taxon>
        <taxon>Felidae</taxon>
        <taxon>Pantherinae</taxon>
        <taxon>Panthera</taxon>
    </lineage>
</organism>
<dbReference type="AlphaFoldDB" id="A0A8C9DBT1"/>
<dbReference type="PANTHER" id="PTHR14167:SF28">
    <property type="entry name" value="SH3 DOMAIN-CONTAINING PROTEIN 21"/>
    <property type="match status" value="1"/>
</dbReference>
<dbReference type="InterPro" id="IPR036028">
    <property type="entry name" value="SH3-like_dom_sf"/>
</dbReference>
<dbReference type="InterPro" id="IPR050384">
    <property type="entry name" value="Endophilin_SH3RF"/>
</dbReference>
<dbReference type="GO" id="GO:0016477">
    <property type="term" value="P:cell migration"/>
    <property type="evidence" value="ECO:0007669"/>
    <property type="project" value="TreeGrafter"/>
</dbReference>
<dbReference type="Proteomes" id="UP000694399">
    <property type="component" value="Chromosome C2"/>
</dbReference>
<dbReference type="GO" id="GO:0007015">
    <property type="term" value="P:actin filament organization"/>
    <property type="evidence" value="ECO:0007669"/>
    <property type="project" value="TreeGrafter"/>
</dbReference>
<dbReference type="InterPro" id="IPR001452">
    <property type="entry name" value="SH3_domain"/>
</dbReference>
<dbReference type="PROSITE" id="PS50002">
    <property type="entry name" value="SH3"/>
    <property type="match status" value="1"/>
</dbReference>
<feature type="domain" description="SH3" evidence="4">
    <location>
        <begin position="1"/>
        <end position="31"/>
    </location>
</feature>
<reference evidence="5" key="2">
    <citation type="submission" date="2025-08" db="UniProtKB">
        <authorList>
            <consortium name="Ensembl"/>
        </authorList>
    </citation>
    <scope>IDENTIFICATION</scope>
</reference>
<keyword evidence="6" id="KW-1185">Reference proteome</keyword>
<dbReference type="Pfam" id="PF07653">
    <property type="entry name" value="SH3_2"/>
    <property type="match status" value="1"/>
</dbReference>